<protein>
    <submittedName>
        <fullName evidence="2">Uncharacterized protein</fullName>
    </submittedName>
</protein>
<sequence length="51" mass="5671">MPPPDPNSPEAKLHQPTRKQPTTLHHPESTRATTICLFMGFNGVPKAHKKV</sequence>
<keyword evidence="3" id="KW-1185">Reference proteome</keyword>
<organism evidence="2 3">
    <name type="scientific">Choiromyces venosus 120613-1</name>
    <dbReference type="NCBI Taxonomy" id="1336337"/>
    <lineage>
        <taxon>Eukaryota</taxon>
        <taxon>Fungi</taxon>
        <taxon>Dikarya</taxon>
        <taxon>Ascomycota</taxon>
        <taxon>Pezizomycotina</taxon>
        <taxon>Pezizomycetes</taxon>
        <taxon>Pezizales</taxon>
        <taxon>Tuberaceae</taxon>
        <taxon>Choiromyces</taxon>
    </lineage>
</organism>
<gene>
    <name evidence="2" type="ORF">L873DRAFT_1818356</name>
</gene>
<accession>A0A3N4J0Y2</accession>
<proteinExistence type="predicted"/>
<dbReference type="Proteomes" id="UP000276215">
    <property type="component" value="Unassembled WGS sequence"/>
</dbReference>
<feature type="region of interest" description="Disordered" evidence="1">
    <location>
        <begin position="1"/>
        <end position="29"/>
    </location>
</feature>
<feature type="non-terminal residue" evidence="2">
    <location>
        <position position="51"/>
    </location>
</feature>
<reference evidence="2 3" key="1">
    <citation type="journal article" date="2018" name="Nat. Ecol. Evol.">
        <title>Pezizomycetes genomes reveal the molecular basis of ectomycorrhizal truffle lifestyle.</title>
        <authorList>
            <person name="Murat C."/>
            <person name="Payen T."/>
            <person name="Noel B."/>
            <person name="Kuo A."/>
            <person name="Morin E."/>
            <person name="Chen J."/>
            <person name="Kohler A."/>
            <person name="Krizsan K."/>
            <person name="Balestrini R."/>
            <person name="Da Silva C."/>
            <person name="Montanini B."/>
            <person name="Hainaut M."/>
            <person name="Levati E."/>
            <person name="Barry K.W."/>
            <person name="Belfiori B."/>
            <person name="Cichocki N."/>
            <person name="Clum A."/>
            <person name="Dockter R.B."/>
            <person name="Fauchery L."/>
            <person name="Guy J."/>
            <person name="Iotti M."/>
            <person name="Le Tacon F."/>
            <person name="Lindquist E.A."/>
            <person name="Lipzen A."/>
            <person name="Malagnac F."/>
            <person name="Mello A."/>
            <person name="Molinier V."/>
            <person name="Miyauchi S."/>
            <person name="Poulain J."/>
            <person name="Riccioni C."/>
            <person name="Rubini A."/>
            <person name="Sitrit Y."/>
            <person name="Splivallo R."/>
            <person name="Traeger S."/>
            <person name="Wang M."/>
            <person name="Zifcakova L."/>
            <person name="Wipf D."/>
            <person name="Zambonelli A."/>
            <person name="Paolocci F."/>
            <person name="Nowrousian M."/>
            <person name="Ottonello S."/>
            <person name="Baldrian P."/>
            <person name="Spatafora J.W."/>
            <person name="Henrissat B."/>
            <person name="Nagy L.G."/>
            <person name="Aury J.M."/>
            <person name="Wincker P."/>
            <person name="Grigoriev I.V."/>
            <person name="Bonfante P."/>
            <person name="Martin F.M."/>
        </authorList>
    </citation>
    <scope>NUCLEOTIDE SEQUENCE [LARGE SCALE GENOMIC DNA]</scope>
    <source>
        <strain evidence="2 3">120613-1</strain>
    </source>
</reference>
<evidence type="ECO:0000313" key="2">
    <source>
        <dbReference type="EMBL" id="RPA92022.1"/>
    </source>
</evidence>
<evidence type="ECO:0000313" key="3">
    <source>
        <dbReference type="Proteomes" id="UP000276215"/>
    </source>
</evidence>
<dbReference type="EMBL" id="ML120482">
    <property type="protein sequence ID" value="RPA92022.1"/>
    <property type="molecule type" value="Genomic_DNA"/>
</dbReference>
<dbReference type="AlphaFoldDB" id="A0A3N4J0Y2"/>
<name>A0A3N4J0Y2_9PEZI</name>
<evidence type="ECO:0000256" key="1">
    <source>
        <dbReference type="SAM" id="MobiDB-lite"/>
    </source>
</evidence>